<gene>
    <name evidence="3" type="ORF">FOZ61_000884</name>
</gene>
<keyword evidence="1" id="KW-0040">ANK repeat</keyword>
<proteinExistence type="predicted"/>
<dbReference type="Pfam" id="PF12796">
    <property type="entry name" value="Ank_2"/>
    <property type="match status" value="2"/>
</dbReference>
<evidence type="ECO:0000256" key="1">
    <source>
        <dbReference type="PROSITE-ProRule" id="PRU00023"/>
    </source>
</evidence>
<feature type="repeat" description="ANK" evidence="1">
    <location>
        <begin position="139"/>
        <end position="163"/>
    </location>
</feature>
<organism evidence="3 4">
    <name type="scientific">Perkinsus olseni</name>
    <name type="common">Perkinsus atlanticus</name>
    <dbReference type="NCBI Taxonomy" id="32597"/>
    <lineage>
        <taxon>Eukaryota</taxon>
        <taxon>Sar</taxon>
        <taxon>Alveolata</taxon>
        <taxon>Perkinsozoa</taxon>
        <taxon>Perkinsea</taxon>
        <taxon>Perkinsida</taxon>
        <taxon>Perkinsidae</taxon>
        <taxon>Perkinsus</taxon>
    </lineage>
</organism>
<dbReference type="PANTHER" id="PTHR24118">
    <property type="entry name" value="POTE ANKYRIN DOMAIN"/>
    <property type="match status" value="1"/>
</dbReference>
<feature type="repeat" description="ANK" evidence="1">
    <location>
        <begin position="40"/>
        <end position="72"/>
    </location>
</feature>
<dbReference type="SMART" id="SM00248">
    <property type="entry name" value="ANK"/>
    <property type="match status" value="4"/>
</dbReference>
<dbReference type="GO" id="GO:0005737">
    <property type="term" value="C:cytoplasm"/>
    <property type="evidence" value="ECO:0007669"/>
    <property type="project" value="TreeGrafter"/>
</dbReference>
<evidence type="ECO:0000256" key="2">
    <source>
        <dbReference type="SAM" id="MobiDB-lite"/>
    </source>
</evidence>
<evidence type="ECO:0000313" key="4">
    <source>
        <dbReference type="Proteomes" id="UP000570595"/>
    </source>
</evidence>
<dbReference type="GO" id="GO:0005634">
    <property type="term" value="C:nucleus"/>
    <property type="evidence" value="ECO:0007669"/>
    <property type="project" value="TreeGrafter"/>
</dbReference>
<dbReference type="PANTHER" id="PTHR24118:SF99">
    <property type="entry name" value="POTE ANKYRIN DOMAIN FAMILY MEMBER 3C-RELATED"/>
    <property type="match status" value="1"/>
</dbReference>
<dbReference type="PRINTS" id="PR01415">
    <property type="entry name" value="ANKYRIN"/>
</dbReference>
<dbReference type="PROSITE" id="PS50297">
    <property type="entry name" value="ANK_REP_REGION"/>
    <property type="match status" value="4"/>
</dbReference>
<feature type="repeat" description="ANK" evidence="1">
    <location>
        <begin position="73"/>
        <end position="105"/>
    </location>
</feature>
<evidence type="ECO:0000313" key="3">
    <source>
        <dbReference type="EMBL" id="KAF4664338.1"/>
    </source>
</evidence>
<reference evidence="3 4" key="1">
    <citation type="submission" date="2020-04" db="EMBL/GenBank/DDBJ databases">
        <title>Perkinsus olseni comparative genomics.</title>
        <authorList>
            <person name="Bogema D.R."/>
        </authorList>
    </citation>
    <scope>NUCLEOTIDE SEQUENCE [LARGE SCALE GENOMIC DNA]</scope>
    <source>
        <strain evidence="3">ATCC PRA-179</strain>
    </source>
</reference>
<name>A0A7J6LYG8_PEROL</name>
<sequence>MAASPSEALDRVLQAARKGDYAAVVECVEAIDCSTASNQYGLTPLHAAVSGGNDEVIRLLVERRAEIDKPDRSGFTPLYVALTRNRLACVKFLLELGASIEFRNHDGATALHVAASLGREEIAQLLIDEGADVNAKNNVGNTPAMAAAMAGRSKILELLLETGRVDATFTNKSGQSVLDLAAASRTISSTVLNQLRKPSTSDRASARLAEETPTSAERSNSVEIGVQTGLFASEVMEVSAQTDEAIADGTGPAPYLEQLAQHRRRIRKLERKLASAQDEVVRLRRLLDRQVAATEKPPQTPGDARADECGSSQKPELSEASAVASALMSEYRLRILDDIERRLEKMQAGEILSARQACRRIPM</sequence>
<dbReference type="Gene3D" id="1.25.40.20">
    <property type="entry name" value="Ankyrin repeat-containing domain"/>
    <property type="match status" value="2"/>
</dbReference>
<dbReference type="SUPFAM" id="SSF48403">
    <property type="entry name" value="Ankyrin repeat"/>
    <property type="match status" value="1"/>
</dbReference>
<dbReference type="PROSITE" id="PS50088">
    <property type="entry name" value="ANK_REPEAT"/>
    <property type="match status" value="4"/>
</dbReference>
<dbReference type="InterPro" id="IPR002110">
    <property type="entry name" value="Ankyrin_rpt"/>
</dbReference>
<dbReference type="Proteomes" id="UP000570595">
    <property type="component" value="Unassembled WGS sequence"/>
</dbReference>
<feature type="region of interest" description="Disordered" evidence="2">
    <location>
        <begin position="291"/>
        <end position="317"/>
    </location>
</feature>
<feature type="repeat" description="ANK" evidence="1">
    <location>
        <begin position="106"/>
        <end position="138"/>
    </location>
</feature>
<dbReference type="EMBL" id="JABAHT010000119">
    <property type="protein sequence ID" value="KAF4664338.1"/>
    <property type="molecule type" value="Genomic_DNA"/>
</dbReference>
<dbReference type="InterPro" id="IPR036770">
    <property type="entry name" value="Ankyrin_rpt-contain_sf"/>
</dbReference>
<dbReference type="OrthoDB" id="10264606at2759"/>
<feature type="region of interest" description="Disordered" evidence="2">
    <location>
        <begin position="195"/>
        <end position="220"/>
    </location>
</feature>
<protein>
    <submittedName>
        <fullName evidence="3">Uncharacterized protein</fullName>
    </submittedName>
</protein>
<comment type="caution">
    <text evidence="3">The sequence shown here is derived from an EMBL/GenBank/DDBJ whole genome shotgun (WGS) entry which is preliminary data.</text>
</comment>
<accession>A0A7J6LYG8</accession>
<dbReference type="AlphaFoldDB" id="A0A7J6LYG8"/>